<dbReference type="Pfam" id="PF01423">
    <property type="entry name" value="LSM"/>
    <property type="match status" value="1"/>
</dbReference>
<dbReference type="FunFam" id="2.30.30.100:FF:000002">
    <property type="entry name" value="Small nuclear ribonucleoprotein Sm D3"/>
    <property type="match status" value="1"/>
</dbReference>
<dbReference type="GO" id="GO:0005829">
    <property type="term" value="C:cytosol"/>
    <property type="evidence" value="ECO:0007669"/>
    <property type="project" value="UniProtKB-SubCell"/>
</dbReference>
<comment type="similarity">
    <text evidence="2 8">Belongs to the snRNP core protein family.</text>
</comment>
<keyword evidence="6 8" id="KW-0539">Nucleus</keyword>
<keyword evidence="3 8" id="KW-0963">Cytoplasm</keyword>
<evidence type="ECO:0000256" key="4">
    <source>
        <dbReference type="ARBA" id="ARBA00022664"/>
    </source>
</evidence>
<sequence length="147" mass="16868">MSRSLGIPVKLLHEASGHIVTIELKSGELYRGSMLECEDNWNCQLESITYTAKKSYPTFSQLLGRIISFELYSGLNLDMRNARHFKRFYQNSHIKALFVLRGRRIIMQSREKMIGLGLGPGPRPVQRVPPIQITQIKITCSTRSFRV</sequence>
<dbReference type="PANTHER" id="PTHR23338">
    <property type="entry name" value="SMALL NUCLEAR RIBONUCLEOPROTEIN SM"/>
    <property type="match status" value="1"/>
</dbReference>
<dbReference type="GO" id="GO:0005634">
    <property type="term" value="C:nucleus"/>
    <property type="evidence" value="ECO:0007669"/>
    <property type="project" value="UniProtKB-SubCell"/>
</dbReference>
<dbReference type="AlphaFoldDB" id="A0ABD3L8J2"/>
<keyword evidence="5 8" id="KW-0508">mRNA splicing</keyword>
<dbReference type="Gene3D" id="2.30.30.100">
    <property type="match status" value="1"/>
</dbReference>
<dbReference type="CDD" id="cd01721">
    <property type="entry name" value="Sm_D3"/>
    <property type="match status" value="1"/>
</dbReference>
<evidence type="ECO:0000256" key="6">
    <source>
        <dbReference type="ARBA" id="ARBA00023242"/>
    </source>
</evidence>
<evidence type="ECO:0000256" key="3">
    <source>
        <dbReference type="ARBA" id="ARBA00022490"/>
    </source>
</evidence>
<comment type="subcellular location">
    <subcellularLocation>
        <location evidence="8">Cytoplasm</location>
        <location evidence="8">Cytosol</location>
    </subcellularLocation>
    <subcellularLocation>
        <location evidence="1 8">Nucleus</location>
    </subcellularLocation>
    <text evidence="8">SMN-mediated assembly into core snRNPs occurs in the cytosol before SMN-mediated transport to the nucleus to be included in spliceosomes.</text>
</comment>
<evidence type="ECO:0000256" key="5">
    <source>
        <dbReference type="ARBA" id="ARBA00023187"/>
    </source>
</evidence>
<comment type="caution">
    <text evidence="10">The sequence shown here is derived from an EMBL/GenBank/DDBJ whole genome shotgun (WGS) entry which is preliminary data.</text>
</comment>
<dbReference type="InterPro" id="IPR034099">
    <property type="entry name" value="SmD3"/>
</dbReference>
<organism evidence="10 11">
    <name type="scientific">Eucalyptus globulus</name>
    <name type="common">Tasmanian blue gum</name>
    <dbReference type="NCBI Taxonomy" id="34317"/>
    <lineage>
        <taxon>Eukaryota</taxon>
        <taxon>Viridiplantae</taxon>
        <taxon>Streptophyta</taxon>
        <taxon>Embryophyta</taxon>
        <taxon>Tracheophyta</taxon>
        <taxon>Spermatophyta</taxon>
        <taxon>Magnoliopsida</taxon>
        <taxon>eudicotyledons</taxon>
        <taxon>Gunneridae</taxon>
        <taxon>Pentapetalae</taxon>
        <taxon>rosids</taxon>
        <taxon>malvids</taxon>
        <taxon>Myrtales</taxon>
        <taxon>Myrtaceae</taxon>
        <taxon>Myrtoideae</taxon>
        <taxon>Eucalypteae</taxon>
        <taxon>Eucalyptus</taxon>
    </lineage>
</organism>
<evidence type="ECO:0000256" key="2">
    <source>
        <dbReference type="ARBA" id="ARBA00008146"/>
    </source>
</evidence>
<feature type="domain" description="Sm" evidence="9">
    <location>
        <begin position="10"/>
        <end position="110"/>
    </location>
</feature>
<dbReference type="InterPro" id="IPR001163">
    <property type="entry name" value="Sm_dom_euk/arc"/>
</dbReference>
<dbReference type="GO" id="GO:1990904">
    <property type="term" value="C:ribonucleoprotein complex"/>
    <property type="evidence" value="ECO:0007669"/>
    <property type="project" value="UniProtKB-KW"/>
</dbReference>
<evidence type="ECO:0000256" key="7">
    <source>
        <dbReference type="ARBA" id="ARBA00023274"/>
    </source>
</evidence>
<reference evidence="10 11" key="1">
    <citation type="submission" date="2024-11" db="EMBL/GenBank/DDBJ databases">
        <title>Chromosome-level genome assembly of Eucalyptus globulus Labill. provides insights into its genome evolution.</title>
        <authorList>
            <person name="Li X."/>
        </authorList>
    </citation>
    <scope>NUCLEOTIDE SEQUENCE [LARGE SCALE GENOMIC DNA]</scope>
    <source>
        <strain evidence="10">CL2024</strain>
        <tissue evidence="10">Fresh tender leaves</tissue>
    </source>
</reference>
<dbReference type="SMART" id="SM00651">
    <property type="entry name" value="Sm"/>
    <property type="match status" value="1"/>
</dbReference>
<dbReference type="GO" id="GO:0000387">
    <property type="term" value="P:spliceosomal snRNP assembly"/>
    <property type="evidence" value="ECO:0007669"/>
    <property type="project" value="UniProtKB-UniRule"/>
</dbReference>
<evidence type="ECO:0000259" key="9">
    <source>
        <dbReference type="SMART" id="SM00651"/>
    </source>
</evidence>
<name>A0ABD3L8J2_EUCGL</name>
<keyword evidence="11" id="KW-1185">Reference proteome</keyword>
<accession>A0ABD3L8J2</accession>
<dbReference type="EMBL" id="JBJKBG010000003">
    <property type="protein sequence ID" value="KAL3747857.1"/>
    <property type="molecule type" value="Genomic_DNA"/>
</dbReference>
<dbReference type="InterPro" id="IPR010920">
    <property type="entry name" value="LSM_dom_sf"/>
</dbReference>
<protein>
    <recommendedName>
        <fullName evidence="8">Small nuclear ribonucleoprotein Sm D3</fullName>
        <shortName evidence="8">Sm-D3</shortName>
    </recommendedName>
    <alternativeName>
        <fullName evidence="8">snRNP core protein D3</fullName>
    </alternativeName>
</protein>
<gene>
    <name evidence="10" type="ORF">ACJRO7_016639</name>
</gene>
<evidence type="ECO:0000256" key="1">
    <source>
        <dbReference type="ARBA" id="ARBA00004123"/>
    </source>
</evidence>
<proteinExistence type="inferred from homology"/>
<keyword evidence="7 8" id="KW-0687">Ribonucleoprotein</keyword>
<evidence type="ECO:0000313" key="11">
    <source>
        <dbReference type="Proteomes" id="UP001634007"/>
    </source>
</evidence>
<evidence type="ECO:0000256" key="8">
    <source>
        <dbReference type="RuleBase" id="RU365050"/>
    </source>
</evidence>
<dbReference type="Proteomes" id="UP001634007">
    <property type="component" value="Unassembled WGS sequence"/>
</dbReference>
<evidence type="ECO:0000313" key="10">
    <source>
        <dbReference type="EMBL" id="KAL3747857.1"/>
    </source>
</evidence>
<dbReference type="SUPFAM" id="SSF50182">
    <property type="entry name" value="Sm-like ribonucleoproteins"/>
    <property type="match status" value="1"/>
</dbReference>
<keyword evidence="4 8" id="KW-0507">mRNA processing</keyword>
<comment type="function">
    <text evidence="8">Core component of the spliceosomal U1, U2, U4 and U5 small nuclear ribonucleoproteins (snRNPs), the building blocks of the spliceosome.</text>
</comment>
<dbReference type="InterPro" id="IPR027141">
    <property type="entry name" value="LSm4/Sm_D1/D3"/>
</dbReference>